<organism evidence="3">
    <name type="scientific">uncultured Caudovirales phage</name>
    <dbReference type="NCBI Taxonomy" id="2100421"/>
    <lineage>
        <taxon>Viruses</taxon>
        <taxon>Duplodnaviria</taxon>
        <taxon>Heunggongvirae</taxon>
        <taxon>Uroviricota</taxon>
        <taxon>Caudoviricetes</taxon>
        <taxon>Peduoviridae</taxon>
        <taxon>Maltschvirus</taxon>
        <taxon>Maltschvirus maltsch</taxon>
    </lineage>
</organism>
<evidence type="ECO:0000259" key="2">
    <source>
        <dbReference type="Pfam" id="PF21722"/>
    </source>
</evidence>
<dbReference type="EMBL" id="LR798287">
    <property type="protein sequence ID" value="CAB5221251.1"/>
    <property type="molecule type" value="Genomic_DNA"/>
</dbReference>
<evidence type="ECO:0000256" key="1">
    <source>
        <dbReference type="SAM" id="MobiDB-lite"/>
    </source>
</evidence>
<name>A0A6J7WTE0_9CAUD</name>
<sequence length="549" mass="56290">MPSLFTQPNLTKDNNPPYVANVETTGSGYISNNQTGVSISSGYTWLHFNEFVKRGQGNISLREAKLTGNLTYSANATTIDTTSYGSGIVALSTPALINGQKYFIVIDQGVVKDRADNNVYASSTFNFTTTYDDVPPYILYGDTSNATSFVGAGGNRSLLLTMNEAVQDGAGEWYLTRSYLDTSVSPKILKSHNVASFTTTSTLYTIASDLVTIRPIVYRYGHYTLKWTQGAVMDLATRARAPAYNNIAVSDATTEITFDSPFPDLNVHVICVGGGGGGASGGGGGGQVANAYYTFTQYDYHYVEVGDGGLPGVMESVPGGVTGTIYGCSSGSNGGDTTFDYSMTAVGGGGGGGKAANVSWFSSGDYYPAGSGGSGGGGGTPSHELTTGTDRPGAVAVTAVSPQRQGYKGGDAVVGGAKNPYSGGGGGGAGGLSGSNIVATRYGYGGVYFTIGGTNVSRGGTGYDSTALSAASSYGGGGDGKVGRYTGASVVGTAGQPGVVILQHYNAPYLSPYGAVLQFDGNWAVTYSGGVSNAFVSYYLTSNGYISWL</sequence>
<reference evidence="3" key="1">
    <citation type="submission" date="2020-05" db="EMBL/GenBank/DDBJ databases">
        <authorList>
            <person name="Chiriac C."/>
            <person name="Salcher M."/>
            <person name="Ghai R."/>
            <person name="Kavagutti S V."/>
        </authorList>
    </citation>
    <scope>NUCLEOTIDE SEQUENCE</scope>
</reference>
<feature type="domain" description="Glycine-rich" evidence="2">
    <location>
        <begin position="257"/>
        <end position="504"/>
    </location>
</feature>
<accession>A0A6J7WTE0</accession>
<gene>
    <name evidence="3" type="ORF">UFOVP245_108</name>
</gene>
<evidence type="ECO:0000313" key="3">
    <source>
        <dbReference type="EMBL" id="CAB5221251.1"/>
    </source>
</evidence>
<dbReference type="InterPro" id="IPR049304">
    <property type="entry name" value="Gly_rich_dom"/>
</dbReference>
<proteinExistence type="predicted"/>
<dbReference type="Pfam" id="PF21722">
    <property type="entry name" value="Gly_rich_2"/>
    <property type="match status" value="1"/>
</dbReference>
<feature type="compositionally biased region" description="Gly residues" evidence="1">
    <location>
        <begin position="371"/>
        <end position="380"/>
    </location>
</feature>
<feature type="region of interest" description="Disordered" evidence="1">
    <location>
        <begin position="371"/>
        <end position="390"/>
    </location>
</feature>
<protein>
    <recommendedName>
        <fullName evidence="2">Glycine-rich domain-containing protein</fullName>
    </recommendedName>
</protein>